<dbReference type="InterPro" id="IPR042104">
    <property type="entry name" value="PKS_dehydratase_sf"/>
</dbReference>
<dbReference type="InterPro" id="IPR013968">
    <property type="entry name" value="PKS_KR"/>
</dbReference>
<dbReference type="InterPro" id="IPR014043">
    <property type="entry name" value="Acyl_transferase_dom"/>
</dbReference>
<dbReference type="Pfam" id="PF14765">
    <property type="entry name" value="PS-DH"/>
    <property type="match status" value="1"/>
</dbReference>
<keyword evidence="7" id="KW-0012">Acyltransferase</keyword>
<dbReference type="Gene3D" id="3.40.47.10">
    <property type="match status" value="1"/>
</dbReference>
<dbReference type="Pfam" id="PF22953">
    <property type="entry name" value="SpnB_Rossmann"/>
    <property type="match status" value="1"/>
</dbReference>
<evidence type="ECO:0000256" key="7">
    <source>
        <dbReference type="ARBA" id="ARBA00023315"/>
    </source>
</evidence>
<dbReference type="InterPro" id="IPR057326">
    <property type="entry name" value="KR_dom"/>
</dbReference>
<dbReference type="Gene3D" id="1.10.1200.10">
    <property type="entry name" value="ACP-like"/>
    <property type="match status" value="1"/>
</dbReference>
<evidence type="ECO:0000259" key="9">
    <source>
        <dbReference type="PROSITE" id="PS50075"/>
    </source>
</evidence>
<dbReference type="InterPro" id="IPR050091">
    <property type="entry name" value="PKS_NRPS_Biosynth_Enz"/>
</dbReference>
<keyword evidence="12" id="KW-1185">Reference proteome</keyword>
<dbReference type="Pfam" id="PF00698">
    <property type="entry name" value="Acyl_transf_1"/>
    <property type="match status" value="1"/>
</dbReference>
<dbReference type="InterPro" id="IPR049551">
    <property type="entry name" value="PKS_DH_C"/>
</dbReference>
<dbReference type="SMART" id="SM01294">
    <property type="entry name" value="PKS_PP_betabranch"/>
    <property type="match status" value="1"/>
</dbReference>
<dbReference type="InterPro" id="IPR055123">
    <property type="entry name" value="SpnB-like_Rossmann"/>
</dbReference>
<feature type="domain" description="Carrier" evidence="9">
    <location>
        <begin position="1223"/>
        <end position="1301"/>
    </location>
</feature>
<feature type="region of interest" description="C-terminal hotdog fold" evidence="8">
    <location>
        <begin position="650"/>
        <end position="795"/>
    </location>
</feature>
<dbReference type="SMART" id="SM00826">
    <property type="entry name" value="PKS_DH"/>
    <property type="match status" value="1"/>
</dbReference>
<keyword evidence="6" id="KW-0511">Multifunctional enzyme</keyword>
<dbReference type="Gene3D" id="3.40.366.10">
    <property type="entry name" value="Malonyl-Coenzyme A Acyl Carrier Protein, domain 2"/>
    <property type="match status" value="1"/>
</dbReference>
<dbReference type="SUPFAM" id="SSF51735">
    <property type="entry name" value="NAD(P)-binding Rossmann-fold domains"/>
    <property type="match status" value="2"/>
</dbReference>
<dbReference type="SUPFAM" id="SSF55048">
    <property type="entry name" value="Probable ACP-binding domain of malonyl-CoA ACP transacylase"/>
    <property type="match status" value="1"/>
</dbReference>
<dbReference type="InterPro" id="IPR049552">
    <property type="entry name" value="PKS_DH_N"/>
</dbReference>
<dbReference type="RefSeq" id="WP_380227726.1">
    <property type="nucleotide sequence ID" value="NZ_JBHSOF010000035.1"/>
</dbReference>
<evidence type="ECO:0000256" key="8">
    <source>
        <dbReference type="PROSITE-ProRule" id="PRU01363"/>
    </source>
</evidence>
<sequence>QDWPELDRPRRSAVSSFGISGTNAHVILEAAPEEPVTTAEEPAGPAVAWALSAKTPDGLRRQAARLLERLTDGTDGPGLDPRDVGHTLAVGRAVLDHRAVLLGAGREELTGALAALARGEEGPAVVSGRTGAAGAGGLAMVFSGQGSQRAGMGRELYERYPVFAEAFDAVCRAVDEQLDGHAEHPLRDVVFAEAGTPVAALLNQSMHTQTGLFALEVALLALLEERGVTPDYVMGHSLGEITAAYAAGVLTLPDACALVAARGRLMQALPVGGAMVAIEAGEQEAAAYIAGAGLAEAVGIAAVNGPLAVVVSGDEEAAVAVAEHFRATGHRVRRLSVSHAFHSHRMDAMLAEFAEVLAGLTFRAPLIPVVSNVTGGLIDAERFGTPEYWVEHVRGAVRFADGVRCLAGQGITAFLEVGPEAVVTPMVHATLDEELGRDGFVAVAALTAGRPEPLALSQALARQFVAGVPVPWERTAPGGRLVELPGHVFAGQRYWQDAAGSTAGLQAAGLQATRHPLLGAAVFLPDGQAVLTGRVLPGSHPWLADHAVDGTVLLPGTAFLDLALHAADAVGCRLVEELTLEAPLVLPAEAAVYLQVTVGAADEAGRRSVAVHSSATPASGTEPTLRHATGVLSPAPAQPAGAWPWPPADARPVPVDGLYEELAGRGYGYGPVFQGLRAAWAAPDALYAEVELPSRPDGFGIHPALLDAALHAVTLGVPSLGGAESGAASSSAGRPLLPFSWAGVSLEASGATAVRVRLAAAGDDTVALTAVDTTGRPVITVDALTLRRMSSAAPERDGGLHLRWRPVPAAVTDVTDVTVAMVAPGGDLRARLTEVLVQTQKFLTVSGSVDGRLAVVTQGAMAERPDPVTAAVWGLLRSAQAEHPGRILLIDVDTWSEEALALAVGSGEPQVAVRDGQVLVPRLTRSAPPVPEPDASDARAVPAAPRALDPEGTVLVTGAGGTLGQLVARHLVTGHGVRHLLLLSRSGGTAPQELLDAGARVTVRACDVADRDQLAAALADIPAEHPLTAVVHTAGVLDDGVLEALTPERLDTVLRPKADAVHALHDLTAGTDLAAFVLFSSAAGVLGSAGQANYAAANAYLDAFAQARHADGLPATSLAWGLWAQASGMTAGLAAADLGRIARTGLRPTSTEEGLAAFDRALLGTRPVVVPVTVDRAALDAESAPPLLRDLAPAPRRRAATAGVTATAEESLSDRLRGLSPEQRSELVLGLVLADVAHVLGYADAHGVSPEGAFRDLGFDSLTAVELRNRINDRTGLKLGVTAVFDHPSPRELADHLLDRLAPAPAEAVEAGEPDYERVLADLARIRTHLAALDLTGAQRGTLAETLRDLSQPWSGGPSEPAVEAPAGLASASADEVLAFVTNSLGISVSGDEAPTDLS</sequence>
<dbReference type="InterPro" id="IPR009081">
    <property type="entry name" value="PP-bd_ACP"/>
</dbReference>
<dbReference type="PANTHER" id="PTHR43775:SF51">
    <property type="entry name" value="INACTIVE PHENOLPHTHIOCEROL SYNTHESIS POLYKETIDE SYNTHASE TYPE I PKS1-RELATED"/>
    <property type="match status" value="1"/>
</dbReference>
<dbReference type="SMART" id="SM00823">
    <property type="entry name" value="PKS_PP"/>
    <property type="match status" value="1"/>
</dbReference>
<evidence type="ECO:0000256" key="6">
    <source>
        <dbReference type="ARBA" id="ARBA00023268"/>
    </source>
</evidence>
<comment type="pathway">
    <text evidence="1">Antibiotic biosynthesis.</text>
</comment>
<feature type="active site" description="Proton acceptor; for dehydratase activity" evidence="8">
    <location>
        <position position="546"/>
    </location>
</feature>
<dbReference type="Pfam" id="PF21089">
    <property type="entry name" value="PKS_DH_N"/>
    <property type="match status" value="1"/>
</dbReference>
<dbReference type="EMBL" id="JBHSOF010000035">
    <property type="protein sequence ID" value="MFC5666049.1"/>
    <property type="molecule type" value="Genomic_DNA"/>
</dbReference>
<keyword evidence="2" id="KW-0596">Phosphopantetheine</keyword>
<evidence type="ECO:0000259" key="10">
    <source>
        <dbReference type="PROSITE" id="PS52019"/>
    </source>
</evidence>
<keyword evidence="5" id="KW-0045">Antibiotic biosynthesis</keyword>
<dbReference type="InterPro" id="IPR049900">
    <property type="entry name" value="PKS_mFAS_DH"/>
</dbReference>
<evidence type="ECO:0000313" key="11">
    <source>
        <dbReference type="EMBL" id="MFC5666049.1"/>
    </source>
</evidence>
<gene>
    <name evidence="11" type="ORF">ACFP3U_24100</name>
</gene>
<dbReference type="SMART" id="SM00827">
    <property type="entry name" value="PKS_AT"/>
    <property type="match status" value="1"/>
</dbReference>
<keyword evidence="3" id="KW-0597">Phosphoprotein</keyword>
<dbReference type="SMART" id="SM00822">
    <property type="entry name" value="PKS_KR"/>
    <property type="match status" value="1"/>
</dbReference>
<dbReference type="InterPro" id="IPR020806">
    <property type="entry name" value="PKS_PP-bd"/>
</dbReference>
<evidence type="ECO:0000256" key="5">
    <source>
        <dbReference type="ARBA" id="ARBA00023194"/>
    </source>
</evidence>
<accession>A0ABW0XAL3</accession>
<dbReference type="InterPro" id="IPR020807">
    <property type="entry name" value="PKS_DH"/>
</dbReference>
<dbReference type="Pfam" id="PF08659">
    <property type="entry name" value="KR"/>
    <property type="match status" value="1"/>
</dbReference>
<feature type="non-terminal residue" evidence="11">
    <location>
        <position position="1"/>
    </location>
</feature>
<dbReference type="Proteomes" id="UP001595975">
    <property type="component" value="Unassembled WGS sequence"/>
</dbReference>
<dbReference type="InterPro" id="IPR032821">
    <property type="entry name" value="PKS_assoc"/>
</dbReference>
<dbReference type="Gene3D" id="3.40.50.720">
    <property type="entry name" value="NAD(P)-binding Rossmann-like Domain"/>
    <property type="match status" value="1"/>
</dbReference>
<evidence type="ECO:0000256" key="3">
    <source>
        <dbReference type="ARBA" id="ARBA00022553"/>
    </source>
</evidence>
<proteinExistence type="predicted"/>
<dbReference type="InterPro" id="IPR036291">
    <property type="entry name" value="NAD(P)-bd_dom_sf"/>
</dbReference>
<dbReference type="InterPro" id="IPR016036">
    <property type="entry name" value="Malonyl_transacylase_ACP-bd"/>
</dbReference>
<feature type="active site" description="Proton donor; for dehydratase activity" evidence="8">
    <location>
        <position position="707"/>
    </location>
</feature>
<evidence type="ECO:0000313" key="12">
    <source>
        <dbReference type="Proteomes" id="UP001595975"/>
    </source>
</evidence>
<dbReference type="SUPFAM" id="SSF52151">
    <property type="entry name" value="FabD/lysophospholipase-like"/>
    <property type="match status" value="1"/>
</dbReference>
<dbReference type="CDD" id="cd08956">
    <property type="entry name" value="KR_3_FAS_SDR_x"/>
    <property type="match status" value="1"/>
</dbReference>
<dbReference type="InterPro" id="IPR001227">
    <property type="entry name" value="Ac_transferase_dom_sf"/>
</dbReference>
<reference evidence="12" key="1">
    <citation type="journal article" date="2019" name="Int. J. Syst. Evol. Microbiol.">
        <title>The Global Catalogue of Microorganisms (GCM) 10K type strain sequencing project: providing services to taxonomists for standard genome sequencing and annotation.</title>
        <authorList>
            <consortium name="The Broad Institute Genomics Platform"/>
            <consortium name="The Broad Institute Genome Sequencing Center for Infectious Disease"/>
            <person name="Wu L."/>
            <person name="Ma J."/>
        </authorList>
    </citation>
    <scope>NUCLEOTIDE SEQUENCE [LARGE SCALE GENOMIC DNA]</scope>
    <source>
        <strain evidence="12">CGMCC 4.1437</strain>
    </source>
</reference>
<protein>
    <submittedName>
        <fullName evidence="11">SDR family NAD(P)-dependent oxidoreductase</fullName>
    </submittedName>
</protein>
<feature type="region of interest" description="N-terminal hotdog fold" evidence="8">
    <location>
        <begin position="515"/>
        <end position="639"/>
    </location>
</feature>
<organism evidence="11 12">
    <name type="scientific">Kitasatospora misakiensis</name>
    <dbReference type="NCBI Taxonomy" id="67330"/>
    <lineage>
        <taxon>Bacteria</taxon>
        <taxon>Bacillati</taxon>
        <taxon>Actinomycetota</taxon>
        <taxon>Actinomycetes</taxon>
        <taxon>Kitasatosporales</taxon>
        <taxon>Streptomycetaceae</taxon>
        <taxon>Kitasatospora</taxon>
    </lineage>
</organism>
<dbReference type="SUPFAM" id="SSF47336">
    <property type="entry name" value="ACP-like"/>
    <property type="match status" value="1"/>
</dbReference>
<evidence type="ECO:0000256" key="2">
    <source>
        <dbReference type="ARBA" id="ARBA00022450"/>
    </source>
</evidence>
<dbReference type="PROSITE" id="PS52019">
    <property type="entry name" value="PKS_MFAS_DH"/>
    <property type="match status" value="1"/>
</dbReference>
<dbReference type="InterPro" id="IPR036736">
    <property type="entry name" value="ACP-like_sf"/>
</dbReference>
<dbReference type="Gene3D" id="3.30.70.3290">
    <property type="match status" value="1"/>
</dbReference>
<dbReference type="InterPro" id="IPR016039">
    <property type="entry name" value="Thiolase-like"/>
</dbReference>
<dbReference type="PROSITE" id="PS50075">
    <property type="entry name" value="CARRIER"/>
    <property type="match status" value="1"/>
</dbReference>
<dbReference type="PANTHER" id="PTHR43775">
    <property type="entry name" value="FATTY ACID SYNTHASE"/>
    <property type="match status" value="1"/>
</dbReference>
<dbReference type="InterPro" id="IPR006162">
    <property type="entry name" value="Ppantetheine_attach_site"/>
</dbReference>
<dbReference type="Gene3D" id="3.10.129.110">
    <property type="entry name" value="Polyketide synthase dehydratase"/>
    <property type="match status" value="1"/>
</dbReference>
<keyword evidence="4" id="KW-0808">Transferase</keyword>
<dbReference type="PROSITE" id="PS00012">
    <property type="entry name" value="PHOSPHOPANTETHEINE"/>
    <property type="match status" value="1"/>
</dbReference>
<name>A0ABW0XAL3_9ACTN</name>
<evidence type="ECO:0000256" key="1">
    <source>
        <dbReference type="ARBA" id="ARBA00004792"/>
    </source>
</evidence>
<dbReference type="Pfam" id="PF16197">
    <property type="entry name" value="KAsynt_C_assoc"/>
    <property type="match status" value="1"/>
</dbReference>
<feature type="domain" description="PKS/mFAS DH" evidence="10">
    <location>
        <begin position="515"/>
        <end position="795"/>
    </location>
</feature>
<dbReference type="InterPro" id="IPR016035">
    <property type="entry name" value="Acyl_Trfase/lysoPLipase"/>
</dbReference>
<comment type="caution">
    <text evidence="11">The sequence shown here is derived from an EMBL/GenBank/DDBJ whole genome shotgun (WGS) entry which is preliminary data.</text>
</comment>
<evidence type="ECO:0000256" key="4">
    <source>
        <dbReference type="ARBA" id="ARBA00022679"/>
    </source>
</evidence>
<dbReference type="Pfam" id="PF00550">
    <property type="entry name" value="PP-binding"/>
    <property type="match status" value="1"/>
</dbReference>